<dbReference type="PANTHER" id="PTHR31170">
    <property type="entry name" value="BNAC04G53230D PROTEIN"/>
    <property type="match status" value="1"/>
</dbReference>
<evidence type="ECO:0000313" key="2">
    <source>
        <dbReference type="EMBL" id="KAK9275910.1"/>
    </source>
</evidence>
<dbReference type="Pfam" id="PF03140">
    <property type="entry name" value="DUF247"/>
    <property type="match status" value="1"/>
</dbReference>
<dbReference type="Proteomes" id="UP001415857">
    <property type="component" value="Unassembled WGS sequence"/>
</dbReference>
<sequence>MKTTIINYLAWEQSGNQIARFNYFTNYANFMSFFIKEPRDAFLLCIDVFKDYSREYSQDNKLIVNLFNDPAKNSLFDSTNCYLSNQFRSIEEYCGRVSVTLTQKYFKIPWLVMYFISVALILLFTSLQTTIAVVTFTKQFPKNSYKEIAFTAALPFLLFFGLYVLSSSLHCWLG</sequence>
<dbReference type="EMBL" id="JBBPBK010000011">
    <property type="protein sequence ID" value="KAK9275910.1"/>
    <property type="molecule type" value="Genomic_DNA"/>
</dbReference>
<proteinExistence type="predicted"/>
<keyword evidence="3" id="KW-1185">Reference proteome</keyword>
<dbReference type="PANTHER" id="PTHR31170:SF25">
    <property type="entry name" value="BNAA09G04570D PROTEIN"/>
    <property type="match status" value="1"/>
</dbReference>
<dbReference type="AlphaFoldDB" id="A0AAP0RDS9"/>
<keyword evidence="1" id="KW-0472">Membrane</keyword>
<feature type="transmembrane region" description="Helical" evidence="1">
    <location>
        <begin position="111"/>
        <end position="136"/>
    </location>
</feature>
<feature type="transmembrane region" description="Helical" evidence="1">
    <location>
        <begin position="148"/>
        <end position="173"/>
    </location>
</feature>
<reference evidence="2 3" key="1">
    <citation type="journal article" date="2024" name="Plant J.">
        <title>Genome sequences and population genomics reveal climatic adaptation and genomic divergence between two closely related sweetgum species.</title>
        <authorList>
            <person name="Xu W.Q."/>
            <person name="Ren C.Q."/>
            <person name="Zhang X.Y."/>
            <person name="Comes H.P."/>
            <person name="Liu X.H."/>
            <person name="Li Y.G."/>
            <person name="Kettle C.J."/>
            <person name="Jalonen R."/>
            <person name="Gaisberger H."/>
            <person name="Ma Y.Z."/>
            <person name="Qiu Y.X."/>
        </authorList>
    </citation>
    <scope>NUCLEOTIDE SEQUENCE [LARGE SCALE GENOMIC DNA]</scope>
    <source>
        <strain evidence="2">Hangzhou</strain>
    </source>
</reference>
<accession>A0AAP0RDS9</accession>
<evidence type="ECO:0000256" key="1">
    <source>
        <dbReference type="SAM" id="Phobius"/>
    </source>
</evidence>
<dbReference type="InterPro" id="IPR004158">
    <property type="entry name" value="DUF247_pln"/>
</dbReference>
<organism evidence="2 3">
    <name type="scientific">Liquidambar formosana</name>
    <name type="common">Formosan gum</name>
    <dbReference type="NCBI Taxonomy" id="63359"/>
    <lineage>
        <taxon>Eukaryota</taxon>
        <taxon>Viridiplantae</taxon>
        <taxon>Streptophyta</taxon>
        <taxon>Embryophyta</taxon>
        <taxon>Tracheophyta</taxon>
        <taxon>Spermatophyta</taxon>
        <taxon>Magnoliopsida</taxon>
        <taxon>eudicotyledons</taxon>
        <taxon>Gunneridae</taxon>
        <taxon>Pentapetalae</taxon>
        <taxon>Saxifragales</taxon>
        <taxon>Altingiaceae</taxon>
        <taxon>Liquidambar</taxon>
    </lineage>
</organism>
<keyword evidence="1" id="KW-0812">Transmembrane</keyword>
<comment type="caution">
    <text evidence="2">The sequence shown here is derived from an EMBL/GenBank/DDBJ whole genome shotgun (WGS) entry which is preliminary data.</text>
</comment>
<name>A0AAP0RDS9_LIQFO</name>
<keyword evidence="1" id="KW-1133">Transmembrane helix</keyword>
<evidence type="ECO:0000313" key="3">
    <source>
        <dbReference type="Proteomes" id="UP001415857"/>
    </source>
</evidence>
<gene>
    <name evidence="2" type="ORF">L1049_023184</name>
</gene>
<protein>
    <submittedName>
        <fullName evidence="2">Uncharacterized protein</fullName>
    </submittedName>
</protein>